<dbReference type="Gene3D" id="3.30.470.10">
    <property type="match status" value="1"/>
</dbReference>
<dbReference type="Proteomes" id="UP000195975">
    <property type="component" value="Unassembled WGS sequence"/>
</dbReference>
<dbReference type="InterPro" id="IPR001544">
    <property type="entry name" value="Aminotrans_IV"/>
</dbReference>
<dbReference type="AlphaFoldDB" id="A0A9Q5X8T2"/>
<organism evidence="1 2">
    <name type="scientific">Parabacteroides johnsonii</name>
    <dbReference type="NCBI Taxonomy" id="387661"/>
    <lineage>
        <taxon>Bacteria</taxon>
        <taxon>Pseudomonadati</taxon>
        <taxon>Bacteroidota</taxon>
        <taxon>Bacteroidia</taxon>
        <taxon>Bacteroidales</taxon>
        <taxon>Tannerellaceae</taxon>
        <taxon>Parabacteroides</taxon>
    </lineage>
</organism>
<reference evidence="2" key="1">
    <citation type="submission" date="2017-04" db="EMBL/GenBank/DDBJ databases">
        <title>Function of individual gut microbiota members based on whole genome sequencing of pure cultures obtained from chicken caecum.</title>
        <authorList>
            <person name="Medvecky M."/>
            <person name="Cejkova D."/>
            <person name="Polansky O."/>
            <person name="Karasova D."/>
            <person name="Kubasova T."/>
            <person name="Cizek A."/>
            <person name="Rychlik I."/>
        </authorList>
    </citation>
    <scope>NUCLEOTIDE SEQUENCE [LARGE SCALE GENOMIC DNA]</scope>
    <source>
        <strain evidence="2">An42</strain>
    </source>
</reference>
<dbReference type="GO" id="GO:0016829">
    <property type="term" value="F:lyase activity"/>
    <property type="evidence" value="ECO:0007669"/>
    <property type="project" value="UniProtKB-KW"/>
</dbReference>
<comment type="caution">
    <text evidence="1">The sequence shown here is derived from an EMBL/GenBank/DDBJ whole genome shotgun (WGS) entry which is preliminary data.</text>
</comment>
<dbReference type="InterPro" id="IPR043132">
    <property type="entry name" value="BCAT-like_C"/>
</dbReference>
<name>A0A9Q5X8T2_9BACT</name>
<evidence type="ECO:0000313" key="2">
    <source>
        <dbReference type="Proteomes" id="UP000195975"/>
    </source>
</evidence>
<evidence type="ECO:0000313" key="1">
    <source>
        <dbReference type="EMBL" id="OUO06099.1"/>
    </source>
</evidence>
<dbReference type="InterPro" id="IPR036038">
    <property type="entry name" value="Aminotransferase-like"/>
</dbReference>
<dbReference type="SUPFAM" id="SSF56752">
    <property type="entry name" value="D-aminoacid aminotransferase-like PLP-dependent enzymes"/>
    <property type="match status" value="1"/>
</dbReference>
<accession>A0A9Q5X8T2</accession>
<dbReference type="RefSeq" id="WP_087375334.1">
    <property type="nucleotide sequence ID" value="NZ_CABJAU010000016.1"/>
</dbReference>
<dbReference type="InterPro" id="IPR043131">
    <property type="entry name" value="BCAT-like_N"/>
</dbReference>
<dbReference type="Pfam" id="PF01063">
    <property type="entry name" value="Aminotran_4"/>
    <property type="match status" value="1"/>
</dbReference>
<keyword evidence="1" id="KW-0456">Lyase</keyword>
<protein>
    <submittedName>
        <fullName evidence="1">4-amino-4-deoxychorismate lyase</fullName>
    </submittedName>
</protein>
<dbReference type="Gene3D" id="3.20.10.10">
    <property type="entry name" value="D-amino Acid Aminotransferase, subunit A, domain 2"/>
    <property type="match status" value="1"/>
</dbReference>
<proteinExistence type="predicted"/>
<dbReference type="EMBL" id="NFIJ01000004">
    <property type="protein sequence ID" value="OUO06099.1"/>
    <property type="molecule type" value="Genomic_DNA"/>
</dbReference>
<sequence>MSPFIETIRIENGQIHNLPYHNRRMNETRRDVLHQTGFLDLSDCIQPGDYRERTKCRVEYDKDILKVEYASYRIRPVSSLRLVVDDEADYRYKSTDRSVLNRLFDLRETEDDVLIVRRGWLTDTSICNIALWNGKQWITPSVPLLAGTKRASLLDRGEMVAGDIRPEDLPGYSRIRLFNAMIEFGEIDLSVDKIVLWLK</sequence>
<gene>
    <name evidence="1" type="ORF">B5F96_06285</name>
</gene>